<dbReference type="EMBL" id="CP043641">
    <property type="protein sequence ID" value="QNE35822.1"/>
    <property type="molecule type" value="Genomic_DNA"/>
</dbReference>
<proteinExistence type="inferred from homology"/>
<name>A0A7G6YBF7_9MICO</name>
<dbReference type="GO" id="GO:0005524">
    <property type="term" value="F:ATP binding"/>
    <property type="evidence" value="ECO:0007669"/>
    <property type="project" value="UniProtKB-UniRule"/>
</dbReference>
<keyword evidence="1 2" id="KW-0808">Transferase</keyword>
<organism evidence="2 3">
    <name type="scientific">Leifsonia shinshuensis</name>
    <dbReference type="NCBI Taxonomy" id="150026"/>
    <lineage>
        <taxon>Bacteria</taxon>
        <taxon>Bacillati</taxon>
        <taxon>Actinomycetota</taxon>
        <taxon>Actinomycetes</taxon>
        <taxon>Micrococcales</taxon>
        <taxon>Microbacteriaceae</taxon>
        <taxon>Leifsonia</taxon>
    </lineage>
</organism>
<dbReference type="UniPathway" id="UPA00544"/>
<dbReference type="Gene3D" id="3.30.420.40">
    <property type="match status" value="2"/>
</dbReference>
<dbReference type="NCBIfam" id="NF007146">
    <property type="entry name" value="PRK09585.2-6"/>
    <property type="match status" value="1"/>
</dbReference>
<dbReference type="PANTHER" id="PTHR30605:SF0">
    <property type="entry name" value="ANHYDRO-N-ACETYLMURAMIC ACID KINASE"/>
    <property type="match status" value="1"/>
</dbReference>
<dbReference type="EC" id="2.7.1.170" evidence="1"/>
<dbReference type="Pfam" id="PF03702">
    <property type="entry name" value="AnmK"/>
    <property type="match status" value="1"/>
</dbReference>
<dbReference type="PANTHER" id="PTHR30605">
    <property type="entry name" value="ANHYDRO-N-ACETYLMURAMIC ACID KINASE"/>
    <property type="match status" value="1"/>
</dbReference>
<gene>
    <name evidence="1" type="primary">anmK</name>
    <name evidence="2" type="ORF">F1C12_12250</name>
</gene>
<dbReference type="GO" id="GO:0016301">
    <property type="term" value="F:kinase activity"/>
    <property type="evidence" value="ECO:0007669"/>
    <property type="project" value="UniProtKB-KW"/>
</dbReference>
<evidence type="ECO:0000256" key="1">
    <source>
        <dbReference type="HAMAP-Rule" id="MF_01270"/>
    </source>
</evidence>
<comment type="function">
    <text evidence="1">Catalyzes the specific phosphorylation of 1,6-anhydro-N-acetylmuramic acid (anhMurNAc) with the simultaneous cleavage of the 1,6-anhydro ring, generating MurNAc-6-P. Is required for the utilization of anhMurNAc either imported from the medium or derived from its own cell wall murein, and thus plays a role in cell wall recycling.</text>
</comment>
<keyword evidence="1" id="KW-0067">ATP-binding</keyword>
<reference evidence="3" key="1">
    <citation type="submission" date="2019-09" db="EMBL/GenBank/DDBJ databases">
        <title>Antimicrobial potential of Antarctic Bacteria.</title>
        <authorList>
            <person name="Benaud N."/>
            <person name="Edwards R.J."/>
            <person name="Ferrari B.C."/>
        </authorList>
    </citation>
    <scope>NUCLEOTIDE SEQUENCE [LARGE SCALE GENOMIC DNA]</scope>
    <source>
        <strain evidence="3">INR9</strain>
    </source>
</reference>
<protein>
    <recommendedName>
        <fullName evidence="1">Anhydro-N-acetylmuramic acid kinase</fullName>
        <ecNumber evidence="1">2.7.1.170</ecNumber>
    </recommendedName>
    <alternativeName>
        <fullName evidence="1">AnhMurNAc kinase</fullName>
    </alternativeName>
</protein>
<feature type="binding site" evidence="1">
    <location>
        <begin position="9"/>
        <end position="16"/>
    </location>
    <ligand>
        <name>ATP</name>
        <dbReference type="ChEBI" id="CHEBI:30616"/>
    </ligand>
</feature>
<comment type="catalytic activity">
    <reaction evidence="1">
        <text>1,6-anhydro-N-acetyl-beta-muramate + ATP + H2O = N-acetyl-D-muramate 6-phosphate + ADP + H(+)</text>
        <dbReference type="Rhea" id="RHEA:24952"/>
        <dbReference type="ChEBI" id="CHEBI:15377"/>
        <dbReference type="ChEBI" id="CHEBI:15378"/>
        <dbReference type="ChEBI" id="CHEBI:30616"/>
        <dbReference type="ChEBI" id="CHEBI:58690"/>
        <dbReference type="ChEBI" id="CHEBI:58722"/>
        <dbReference type="ChEBI" id="CHEBI:456216"/>
        <dbReference type="EC" id="2.7.1.170"/>
    </reaction>
</comment>
<accession>A0A7G6YBF7</accession>
<keyword evidence="1" id="KW-0547">Nucleotide-binding</keyword>
<comment type="pathway">
    <text evidence="1">Amino-sugar metabolism; 1,6-anhydro-N-acetylmuramate degradation.</text>
</comment>
<dbReference type="KEGG" id="lse:F1C12_12250"/>
<dbReference type="InterPro" id="IPR043129">
    <property type="entry name" value="ATPase_NBD"/>
</dbReference>
<dbReference type="GO" id="GO:0097175">
    <property type="term" value="P:1,6-anhydro-N-acetyl-beta-muramic acid catabolic process"/>
    <property type="evidence" value="ECO:0007669"/>
    <property type="project" value="UniProtKB-UniRule"/>
</dbReference>
<evidence type="ECO:0000313" key="2">
    <source>
        <dbReference type="EMBL" id="QNE35822.1"/>
    </source>
</evidence>
<sequence length="403" mass="41166">MRVLGMISGTSHDGIDVAIVDFRTVEGGVTGRIEYATSTPYSARLRTKLIQALPPARVGFDIACELDTEIGQEFAAAAADAIAAHARAGSGPVDLICSHGQTVFHWVENGRALGTLQLGQPAWIAEATGLPVVSDVRAADVAAGGQGAPLVPILDTILLERFTAAGTRAGALNLGGISNVTVIAPGADPVAWDIGPANALIDAVVTASAETPDTFDRDGALAAAGTVDDVLLESLLAEPYYSLLAPKSSGKELFHLDHVHGHLAATGLRPALTDLVATLTELTARTVADAIRAAGVNVLVISGGGVRNPVLVRRITELLPAVDVQASDRIGVPADDKEAVAFALIGWATAHGLPSNVPSCTGASGDRVIGRLTPAPDGSLPEADALDGWPRVTFQGAAGEVVA</sequence>
<dbReference type="HAMAP" id="MF_01270">
    <property type="entry name" value="AnhMurNAc_kinase"/>
    <property type="match status" value="1"/>
</dbReference>
<dbReference type="AlphaFoldDB" id="A0A7G6YBF7"/>
<dbReference type="SUPFAM" id="SSF53067">
    <property type="entry name" value="Actin-like ATPase domain"/>
    <property type="match status" value="1"/>
</dbReference>
<dbReference type="RefSeq" id="WP_185275288.1">
    <property type="nucleotide sequence ID" value="NZ_CP043641.1"/>
</dbReference>
<evidence type="ECO:0000313" key="3">
    <source>
        <dbReference type="Proteomes" id="UP000515511"/>
    </source>
</evidence>
<dbReference type="InterPro" id="IPR005338">
    <property type="entry name" value="Anhydro_N_Ac-Mur_kinase"/>
</dbReference>
<dbReference type="GO" id="GO:0009254">
    <property type="term" value="P:peptidoglycan turnover"/>
    <property type="evidence" value="ECO:0007669"/>
    <property type="project" value="UniProtKB-UniRule"/>
</dbReference>
<keyword evidence="1" id="KW-0119">Carbohydrate metabolism</keyword>
<keyword evidence="1 2" id="KW-0418">Kinase</keyword>
<comment type="similarity">
    <text evidence="1">Belongs to the anhydro-N-acetylmuramic acid kinase family.</text>
</comment>
<dbReference type="UniPathway" id="UPA00343"/>
<dbReference type="GO" id="GO:0006040">
    <property type="term" value="P:amino sugar metabolic process"/>
    <property type="evidence" value="ECO:0007669"/>
    <property type="project" value="InterPro"/>
</dbReference>
<comment type="pathway">
    <text evidence="1">Cell wall biogenesis; peptidoglycan recycling.</text>
</comment>
<dbReference type="Proteomes" id="UP000515511">
    <property type="component" value="Chromosome"/>
</dbReference>
<dbReference type="GO" id="GO:0016773">
    <property type="term" value="F:phosphotransferase activity, alcohol group as acceptor"/>
    <property type="evidence" value="ECO:0007669"/>
    <property type="project" value="UniProtKB-UniRule"/>
</dbReference>